<reference evidence="2 3" key="1">
    <citation type="submission" date="2024-03" db="EMBL/GenBank/DDBJ databases">
        <title>The Acrasis kona genome and developmental transcriptomes reveal deep origins of eukaryotic multicellular pathways.</title>
        <authorList>
            <person name="Sheikh S."/>
            <person name="Fu C.-J."/>
            <person name="Brown M.W."/>
            <person name="Baldauf S.L."/>
        </authorList>
    </citation>
    <scope>NUCLEOTIDE SEQUENCE [LARGE SCALE GENOMIC DNA]</scope>
    <source>
        <strain evidence="2 3">ATCC MYA-3509</strain>
    </source>
</reference>
<evidence type="ECO:0000256" key="1">
    <source>
        <dbReference type="SAM" id="MobiDB-lite"/>
    </source>
</evidence>
<comment type="caution">
    <text evidence="2">The sequence shown here is derived from an EMBL/GenBank/DDBJ whole genome shotgun (WGS) entry which is preliminary data.</text>
</comment>
<protein>
    <submittedName>
        <fullName evidence="2">Replicase polyprotein</fullName>
    </submittedName>
</protein>
<gene>
    <name evidence="2" type="ORF">AKO1_014145</name>
</gene>
<feature type="compositionally biased region" description="Low complexity" evidence="1">
    <location>
        <begin position="1539"/>
        <end position="1548"/>
    </location>
</feature>
<organism evidence="2 3">
    <name type="scientific">Acrasis kona</name>
    <dbReference type="NCBI Taxonomy" id="1008807"/>
    <lineage>
        <taxon>Eukaryota</taxon>
        <taxon>Discoba</taxon>
        <taxon>Heterolobosea</taxon>
        <taxon>Tetramitia</taxon>
        <taxon>Eutetramitia</taxon>
        <taxon>Acrasidae</taxon>
        <taxon>Acrasis</taxon>
    </lineage>
</organism>
<dbReference type="Gene3D" id="1.25.40.10">
    <property type="entry name" value="Tetratricopeptide repeat domain"/>
    <property type="match status" value="1"/>
</dbReference>
<proteinExistence type="predicted"/>
<feature type="region of interest" description="Disordered" evidence="1">
    <location>
        <begin position="29"/>
        <end position="55"/>
    </location>
</feature>
<accession>A0AAW2Z0A9</accession>
<feature type="compositionally biased region" description="Polar residues" evidence="1">
    <location>
        <begin position="425"/>
        <end position="435"/>
    </location>
</feature>
<feature type="compositionally biased region" description="Acidic residues" evidence="1">
    <location>
        <begin position="353"/>
        <end position="366"/>
    </location>
</feature>
<feature type="compositionally biased region" description="Pro residues" evidence="1">
    <location>
        <begin position="1618"/>
        <end position="1628"/>
    </location>
</feature>
<feature type="compositionally biased region" description="Acidic residues" evidence="1">
    <location>
        <begin position="319"/>
        <end position="333"/>
    </location>
</feature>
<dbReference type="InterPro" id="IPR011990">
    <property type="entry name" value="TPR-like_helical_dom_sf"/>
</dbReference>
<evidence type="ECO:0000313" key="3">
    <source>
        <dbReference type="Proteomes" id="UP001431209"/>
    </source>
</evidence>
<evidence type="ECO:0000313" key="2">
    <source>
        <dbReference type="EMBL" id="KAL0482860.1"/>
    </source>
</evidence>
<dbReference type="Proteomes" id="UP001431209">
    <property type="component" value="Unassembled WGS sequence"/>
</dbReference>
<name>A0AAW2Z0A9_9EUKA</name>
<feature type="compositionally biased region" description="Pro residues" evidence="1">
    <location>
        <begin position="1549"/>
        <end position="1560"/>
    </location>
</feature>
<sequence length="2000" mass="229018">MEELLRLLEAHKDEFHNVCTNPTYFSPVKVDGQKDEYNDEDDTNDNDPSGFESKTNEMWEPFRTSKAYEREISAVMTNKDIHAEIRNIITLAQLEMSTGLNGESYRELICALDGCDRLQLEGFDPQNQYEHARALFILSIVLHSVGKKSEAIEYLETAQEKVANLVSAIGPTSVTSNNQSISDAGAYNFLFNLVYNDQSKLLLSEILLQQSKLDKSKNHENVFESYLLPCLQLLYFTSGDEELWILNANVFGEAVKATFQNLTLRMQNDLAKRVLEIGLRVTKDQSTCVCIHKTLSDMLEKELKKSQNPTQGTNKFKDDDDDDGWPDDDDDDNQIVLNKQQAAPQIILGKNDDTDDEGWPDDDEDDVKPPKIIPPKIITRGDDDSDDGWPDDDEDEDIKQKQNTNNEDDDDWPISDDDLDEEKPSASTSNNSTLPKRNPFALLLEEPQTPTQSQDPVQLLIFDESLRLCDSLDFLNKKIQRDVQVPVLRSMRTRNGDLSFSSKKQMKVWLTDLCTHKKPSSMMRHLSSFGAIRAEEMIMSNHVGHTRGFPKFSINWSKDYLETCWKLYNLCTERSLKECHKLVNDYFSQLPQHSTQQNSTHYPNDQDLPIIYNYSLQLLRIAALLWAPEEHALFKNNLIDSLVEFVPQHTDAARLIEAQTLAHHINIVWNSPMRNSAIADIIPTLLDVIHLHDQQKEINCNPTLQWYQTMPTSDLIVAEALVTLHQFLSGCSPLTLAPLFDTDDDNGEMTYDEEGDIIAGIVSNLDAKYRKDDLLQFQNRIKKLEYIYDSLQLSLTKIIVAITLGQNRSDESTLFESVYMLDWMTNHTKPHMPLMTTDIGTRALCEFARALANNDKFSFASIAYQAALSNNKIVHPNDSQVHARLIIKDHHAALNNNEQDWQRQVFYAEELMNRARDDCNVAQVIYLCEKLCKDYLDHGDVKSAENCVMIAVEFLRQKDAAQQINLYLNFADLLLRYKHFERCIDVVAKMIEDKLTNAQRITSLLYLSECYLCKQWSAECEAVLFELSRLLEKSSDLQYITQMLLLTAKCYYMNNQLAEALHAVNIILNSKHPKVPSWLARLFVLKGDILFKLTSSSNPIEFPTALEVDAIYHHSIFSRFVDSKFYSDPQSTFSTRIIASSPVESSNPASRTMSPTTVGNFIFFNRTFSRNKDHSKTIGASVSSPGVLPHTLERRIAAANSQPLTSKEILWDKRREYQNVGEALLDCITCYASALNYYETISSELGCTKTRLKLARVQFNYLFPCIAYDDVDPCIATILPQTTRDEYYIPLFDLTYMDNELVAPALRSSVSYHDLMITIDAYLTMAELRYFQGRMVSSKAHWLECSRAIHASMIVDGELLVANQAAPFFLNEMVRIMNGMNRLLFLYEPDFINSNLAVVNLLISCQIAAERSILRTVDNTILLDDHNDSLSSTGSESRDSAFDLTEDMVQNRVYAHQQTSGRSNKTFQFLKASSRRRKTIPLNKQRARWNPTVAEQVWNHLLRMKMDSLGVIKEQIIRQNKQSLQQITSLVNRTSNAAPQTQRQEQPSPRSPPTPAPPTYEPSEISPNRQLSNNEDSNQISTQLVYILQLNDIVICYIPDTGYLQHKRFGGRRRTYYRPPPPPLPTQPKPVKNSPTELKDNPFSSSFINSSNGRPISVSIYTPRERQMRLYGTKTTELDNQMYDYVNTEHYNYARGLFQEKKSKLKIERTSDTVDFLKNGLFKAKWDYIPHDELNQIDVGVTNVIMNLFQKGKNTKKDPPALDSLRMSGKPLLIVSTRYLQVLPFDHMFDHISFKSVKSCSKNKYAPSYFCFYSEDEERLIAPMERTRRDYAFNKYIKGVNKTQSDIHPNYMRANTLDIPVHCPLVKYSRKPKKKKYEFVNYIRMSKLIEDGAAGVMSDVINNTNESQYPVFLFTLTDLMDPCSMVWNVLNSDICVLFIAETCFVEAIKVLTEMQSIFTRSGQLSGNCSPRLGYQFFAQSLQTLRQMHIPVVSFNVPVNQ</sequence>
<feature type="region of interest" description="Disordered" evidence="1">
    <location>
        <begin position="1612"/>
        <end position="1635"/>
    </location>
</feature>
<keyword evidence="3" id="KW-1185">Reference proteome</keyword>
<dbReference type="SUPFAM" id="SSF48452">
    <property type="entry name" value="TPR-like"/>
    <property type="match status" value="1"/>
</dbReference>
<feature type="region of interest" description="Disordered" evidence="1">
    <location>
        <begin position="1534"/>
        <end position="1575"/>
    </location>
</feature>
<feature type="compositionally biased region" description="Polar residues" evidence="1">
    <location>
        <begin position="1565"/>
        <end position="1575"/>
    </location>
</feature>
<feature type="region of interest" description="Disordered" evidence="1">
    <location>
        <begin position="302"/>
        <end position="436"/>
    </location>
</feature>
<feature type="compositionally biased region" description="Acidic residues" evidence="1">
    <location>
        <begin position="383"/>
        <end position="397"/>
    </location>
</feature>
<dbReference type="EMBL" id="JAOPGA020000901">
    <property type="protein sequence ID" value="KAL0482860.1"/>
    <property type="molecule type" value="Genomic_DNA"/>
</dbReference>
<feature type="compositionally biased region" description="Acidic residues" evidence="1">
    <location>
        <begin position="406"/>
        <end position="421"/>
    </location>
</feature>